<evidence type="ECO:0000313" key="1">
    <source>
        <dbReference type="EMBL" id="CAF4340647.1"/>
    </source>
</evidence>
<accession>A0A820KEH8</accession>
<protein>
    <submittedName>
        <fullName evidence="1">Uncharacterized protein</fullName>
    </submittedName>
</protein>
<organism evidence="1 2">
    <name type="scientific">Rotaria socialis</name>
    <dbReference type="NCBI Taxonomy" id="392032"/>
    <lineage>
        <taxon>Eukaryota</taxon>
        <taxon>Metazoa</taxon>
        <taxon>Spiralia</taxon>
        <taxon>Gnathifera</taxon>
        <taxon>Rotifera</taxon>
        <taxon>Eurotatoria</taxon>
        <taxon>Bdelloidea</taxon>
        <taxon>Philodinida</taxon>
        <taxon>Philodinidae</taxon>
        <taxon>Rotaria</taxon>
    </lineage>
</organism>
<reference evidence="1" key="1">
    <citation type="submission" date="2021-02" db="EMBL/GenBank/DDBJ databases">
        <authorList>
            <person name="Nowell W R."/>
        </authorList>
    </citation>
    <scope>NUCLEOTIDE SEQUENCE</scope>
</reference>
<proteinExistence type="predicted"/>
<name>A0A820KEH8_9BILA</name>
<comment type="caution">
    <text evidence="1">The sequence shown here is derived from an EMBL/GenBank/DDBJ whole genome shotgun (WGS) entry which is preliminary data.</text>
</comment>
<evidence type="ECO:0000313" key="2">
    <source>
        <dbReference type="Proteomes" id="UP000663851"/>
    </source>
</evidence>
<gene>
    <name evidence="1" type="ORF">HFQ381_LOCUS16085</name>
</gene>
<dbReference type="AlphaFoldDB" id="A0A820KEH8"/>
<dbReference type="EMBL" id="CAJOBO010001124">
    <property type="protein sequence ID" value="CAF4340647.1"/>
    <property type="molecule type" value="Genomic_DNA"/>
</dbReference>
<sequence length="108" mass="12267">MAVQEEYRSIRIYTGHLSVVHPNSGMSPHLLRSKVRRDCQDIDERISHGTDPKRTSIDLYNNVKGSKEIRMELVAWVAVGVCKLEGSFARDWIVGNYTARPAIENPND</sequence>
<dbReference type="Proteomes" id="UP000663851">
    <property type="component" value="Unassembled WGS sequence"/>
</dbReference>